<dbReference type="InterPro" id="IPR021910">
    <property type="entry name" value="NGX6/PGAP6/MYMK"/>
</dbReference>
<dbReference type="PANTHER" id="PTHR14319:SF3">
    <property type="entry name" value="TRANSMEMBRANE PROTEIN-LIKE PROTEIN"/>
    <property type="match status" value="1"/>
</dbReference>
<keyword evidence="6 7" id="KW-0472">Membrane</keyword>
<keyword evidence="9" id="KW-1185">Reference proteome</keyword>
<feature type="transmembrane region" description="Helical" evidence="7">
    <location>
        <begin position="1099"/>
        <end position="1117"/>
    </location>
</feature>
<comment type="subcellular location">
    <subcellularLocation>
        <location evidence="1">Cell membrane</location>
        <topology evidence="1">Multi-pass membrane protein</topology>
    </subcellularLocation>
</comment>
<comment type="similarity">
    <text evidence="2">Belongs to the TMEM8 family.</text>
</comment>
<name>A0A5J4P3E4_9TREM</name>
<feature type="transmembrane region" description="Helical" evidence="7">
    <location>
        <begin position="941"/>
        <end position="960"/>
    </location>
</feature>
<evidence type="ECO:0000256" key="7">
    <source>
        <dbReference type="SAM" id="Phobius"/>
    </source>
</evidence>
<dbReference type="PANTHER" id="PTHR14319">
    <property type="entry name" value="FIVE-SPAN TRANSMEMBRANE PROTEIN M83"/>
    <property type="match status" value="1"/>
</dbReference>
<evidence type="ECO:0000256" key="1">
    <source>
        <dbReference type="ARBA" id="ARBA00004651"/>
    </source>
</evidence>
<protein>
    <recommendedName>
        <fullName evidence="10">EGF-like domain-containing protein</fullName>
    </recommendedName>
</protein>
<feature type="transmembrane region" description="Helical" evidence="7">
    <location>
        <begin position="1129"/>
        <end position="1152"/>
    </location>
</feature>
<evidence type="ECO:0000256" key="3">
    <source>
        <dbReference type="ARBA" id="ARBA00022475"/>
    </source>
</evidence>
<evidence type="ECO:0000256" key="4">
    <source>
        <dbReference type="ARBA" id="ARBA00022692"/>
    </source>
</evidence>
<feature type="transmembrane region" description="Helical" evidence="7">
    <location>
        <begin position="967"/>
        <end position="983"/>
    </location>
</feature>
<gene>
    <name evidence="8" type="ORF">DEA37_0007229</name>
</gene>
<dbReference type="Proteomes" id="UP000324629">
    <property type="component" value="Unassembled WGS sequence"/>
</dbReference>
<keyword evidence="5 7" id="KW-1133">Transmembrane helix</keyword>
<evidence type="ECO:0000313" key="9">
    <source>
        <dbReference type="Proteomes" id="UP000324629"/>
    </source>
</evidence>
<keyword evidence="4 7" id="KW-0812">Transmembrane</keyword>
<accession>A0A5J4P3E4</accession>
<feature type="non-terminal residue" evidence="8">
    <location>
        <position position="1"/>
    </location>
</feature>
<reference evidence="8 9" key="1">
    <citation type="journal article" date="2019" name="Gigascience">
        <title>Whole-genome sequence of the oriental lung fluke Paragonimus westermani.</title>
        <authorList>
            <person name="Oey H."/>
            <person name="Zakrzewski M."/>
            <person name="Narain K."/>
            <person name="Devi K.R."/>
            <person name="Agatsuma T."/>
            <person name="Nawaratna S."/>
            <person name="Gobert G.N."/>
            <person name="Jones M.K."/>
            <person name="Ragan M.A."/>
            <person name="McManus D.P."/>
            <person name="Krause L."/>
        </authorList>
    </citation>
    <scope>NUCLEOTIDE SEQUENCE [LARGE SCALE GENOMIC DNA]</scope>
    <source>
        <strain evidence="8 9">IND2009</strain>
    </source>
</reference>
<sequence>SPFAGATSCSIGVLSFWFSSVYYYPFNVLVSVRIVSSASNCIIVAQVEKISPFLLKPFKTTGNIRYGHFQVPEASWIVKFFSSIVFDKQCEPNNVTFFLRPLSLPIVTPFHVGVPLGVQLLPDTYCISLGLTQTTSVVSVLNATDDQHMVSVTSSKQPDTASIELHIHSPTSGAWFFGVYFVDLSKQTTCVASLFPQVTNELVTNISPIVLSAVHSGQIRRPTLIQHSNTDIFTRTFNKSTASERATNFELAHGLNSGTALSGGDQIVSPTIKRPSEASNRPVLRSKRVYPQHVYRLKSKVLRFPRHSIQDQMHRSESPGSPLLAVELAPSEGRLYKILVLEGMTSVDISIGTCSLLPPILISSATPPIAPNSVPSPADQPNVRMLKSETPSHCPVLLDGGINAIPKDFARFSRKSPGLFGNLSTETSWENAIRSPSRSRKRSLLQKRYRFAALYTPSLSHYVYLRNLDDHGTLKLTLTLRPNFDCSSAHESDRSVAGNYNSQYGSFNNKRLSHLSSPSSLYGAVNRSTIESSPYRQVLPKPAWIRSLLPWVNPHWPELTRFGKKSQYRRSGPGLHTDFSQADIFVDPDDPVHHVFERCVLWKAPSRVSKMHAFAYHFTFQPESSHYTNGLHLHPWNVIAIPVHLDSRLDTGGSLEVSLQLNALDVAMLVNATHSKPLPRHVILHACFARHPSTSPYDFTNRKRCPLWIRLATSHGVAVSVAHAVFNALSEALYESQPPHRSEMPPSFDTSFNVKVDRSFFYLPYPPPGQWYLSLYAECYPVAGALCSPDPASTIDVGLVIRSSPCLNYRCRDYGEGASIPPSRVLDPRLTDSRPLNRIQSVTFAREFWRPPWWITDVNNSYAFQSPLLNLTHPEPSLSGEGLCVELLQHSLFASTCACPPGRVGLGCLRIRSPEAVSMLSQLSAGTDGLMYIWNGYSEDALWLALTNLAFLPAICLALLRRLWVPALVYSYTLIFSALYHLCDTDVMNIPIRVGVRTISGGSLSFGGYALTKSRGYRLLNSESIGYRSASPAFRFTSPVCLLPLDVLSFCDFFGGVLSVWVTVVAALACPLPYAQLAYVLFVLTLTVVVQVARYSTALFLVPCFCGLILLVYSWTLRSRQTGRLFPPVQWWLLSFLPGLLCAGVGVVLFLSPRMTHDYTRVHSVWHILIGLSLLGLLPWPTRWRTALSNVLPEHVPLSCGEGSITTPRRDCKSRKVKRRLSVRRYISGILASEQIFKHLDTQHSLIVSTDCNQRRRSSDNSSAPNGAVVISNDTLLKRIIARLLRFLLFCKQTYTLMCSQLDVWLELDGLLDELVRRWPACQWLLPYGYTPGRSKHLHVSPVLPVSTDQVPSCTQGPYILPTELEQPSLANQSIRSETDVIEGSPT</sequence>
<organism evidence="8 9">
    <name type="scientific">Paragonimus westermani</name>
    <dbReference type="NCBI Taxonomy" id="34504"/>
    <lineage>
        <taxon>Eukaryota</taxon>
        <taxon>Metazoa</taxon>
        <taxon>Spiralia</taxon>
        <taxon>Lophotrochozoa</taxon>
        <taxon>Platyhelminthes</taxon>
        <taxon>Trematoda</taxon>
        <taxon>Digenea</taxon>
        <taxon>Plagiorchiida</taxon>
        <taxon>Troglotremata</taxon>
        <taxon>Troglotrematidae</taxon>
        <taxon>Paragonimus</taxon>
    </lineage>
</organism>
<feature type="transmembrane region" description="Helical" evidence="7">
    <location>
        <begin position="1164"/>
        <end position="1180"/>
    </location>
</feature>
<evidence type="ECO:0008006" key="10">
    <source>
        <dbReference type="Google" id="ProtNLM"/>
    </source>
</evidence>
<evidence type="ECO:0000256" key="2">
    <source>
        <dbReference type="ARBA" id="ARBA00005542"/>
    </source>
</evidence>
<evidence type="ECO:0000256" key="6">
    <source>
        <dbReference type="ARBA" id="ARBA00023136"/>
    </source>
</evidence>
<dbReference type="Pfam" id="PF12036">
    <property type="entry name" value="DUF3522"/>
    <property type="match status" value="2"/>
</dbReference>
<proteinExistence type="inferred from homology"/>
<evidence type="ECO:0000313" key="8">
    <source>
        <dbReference type="EMBL" id="KAA3682475.1"/>
    </source>
</evidence>
<dbReference type="EMBL" id="QNGE01000008">
    <property type="protein sequence ID" value="KAA3682475.1"/>
    <property type="molecule type" value="Genomic_DNA"/>
</dbReference>
<evidence type="ECO:0000256" key="5">
    <source>
        <dbReference type="ARBA" id="ARBA00022989"/>
    </source>
</evidence>
<dbReference type="GO" id="GO:0005886">
    <property type="term" value="C:plasma membrane"/>
    <property type="evidence" value="ECO:0007669"/>
    <property type="project" value="UniProtKB-SubCell"/>
</dbReference>
<keyword evidence="3" id="KW-1003">Cell membrane</keyword>
<comment type="caution">
    <text evidence="8">The sequence shown here is derived from an EMBL/GenBank/DDBJ whole genome shotgun (WGS) entry which is preliminary data.</text>
</comment>